<dbReference type="GO" id="GO:0005524">
    <property type="term" value="F:ATP binding"/>
    <property type="evidence" value="ECO:0007669"/>
    <property type="project" value="UniProtKB-UniRule"/>
</dbReference>
<keyword evidence="4 9" id="KW-0547">Nucleotide-binding</keyword>
<sequence>MSPQHSIVIDSTHVTSNHQLADKLHKVDFNQPAKIFQNKHAVHHFENVTPDVSMPGTPLLTPHRYHGNNHDGASSETSSVGFPSPSLPPTAVHTPPSLSPQHSGGEETINENTTKKSSSSDDISSIATSSIDAKGIPHSASVSSLPVRPTTPSQFVFKRPNYNKEYHHTHFHHLEKKDSVFKDFKKLFKGGDKHKKKSSKKESDKKSKTPSIKSTSELSFANEFNRDLEGKYGKWGKLLICLFLLIITPKLTQISFNKGRFVGKGAGGSVRLIRRGTDGKTFAVKQFRKRSPNEPEKEYIKKVTAEFCIGSTLHHINVIETLDIIQEGQNFFEIMEFAPNDLFNIVMSGKMSREEVACCWRQLLNGLSYMQSMGLAHRDLKLDNLVLDERGIVKIIDFGCAVVNKYPHETRVHKSKGICGSDPYIAPEQFTEPDYDARLTDLWSCAIVFICMSIRRFPWRLPRPEKDQSYKNFVTPSTLGAEKLFKMLPRESRPIMKRILNPNPLERCTLEEVLDDEWVKNIPMCTHTTPELSHAHHLAVEPRPEIKEICNIVVLNIAPVVSAEDDNDSSTQSSKSNRK</sequence>
<keyword evidence="13" id="KW-1185">Reference proteome</keyword>
<dbReference type="GO" id="GO:0005829">
    <property type="term" value="C:cytosol"/>
    <property type="evidence" value="ECO:0007669"/>
    <property type="project" value="TreeGrafter"/>
</dbReference>
<keyword evidence="2" id="KW-0723">Serine/threonine-protein kinase</keyword>
<dbReference type="SUPFAM" id="SSF56112">
    <property type="entry name" value="Protein kinase-like (PK-like)"/>
    <property type="match status" value="1"/>
</dbReference>
<keyword evidence="6 9" id="KW-0067">ATP-binding</keyword>
<dbReference type="InterPro" id="IPR000719">
    <property type="entry name" value="Prot_kinase_dom"/>
</dbReference>
<evidence type="ECO:0000256" key="8">
    <source>
        <dbReference type="ARBA" id="ARBA00048679"/>
    </source>
</evidence>
<dbReference type="PROSITE" id="PS00107">
    <property type="entry name" value="PROTEIN_KINASE_ATP"/>
    <property type="match status" value="1"/>
</dbReference>
<feature type="compositionally biased region" description="Polar residues" evidence="10">
    <location>
        <begin position="71"/>
        <end position="81"/>
    </location>
</feature>
<dbReference type="PROSITE" id="PS00108">
    <property type="entry name" value="PROTEIN_KINASE_ST"/>
    <property type="match status" value="1"/>
</dbReference>
<dbReference type="SMART" id="SM00220">
    <property type="entry name" value="S_TKc"/>
    <property type="match status" value="1"/>
</dbReference>
<evidence type="ECO:0000256" key="4">
    <source>
        <dbReference type="ARBA" id="ARBA00022741"/>
    </source>
</evidence>
<feature type="domain" description="Protein kinase" evidence="11">
    <location>
        <begin position="256"/>
        <end position="519"/>
    </location>
</feature>
<feature type="region of interest" description="Disordered" evidence="10">
    <location>
        <begin position="48"/>
        <end position="124"/>
    </location>
</feature>
<dbReference type="Gene3D" id="1.10.510.10">
    <property type="entry name" value="Transferase(Phosphotransferase) domain 1"/>
    <property type="match status" value="1"/>
</dbReference>
<accession>A0A8H7V549</accession>
<comment type="catalytic activity">
    <reaction evidence="7">
        <text>L-threonyl-[protein] + ATP = O-phospho-L-threonyl-[protein] + ADP + H(+)</text>
        <dbReference type="Rhea" id="RHEA:46608"/>
        <dbReference type="Rhea" id="RHEA-COMP:11060"/>
        <dbReference type="Rhea" id="RHEA-COMP:11605"/>
        <dbReference type="ChEBI" id="CHEBI:15378"/>
        <dbReference type="ChEBI" id="CHEBI:30013"/>
        <dbReference type="ChEBI" id="CHEBI:30616"/>
        <dbReference type="ChEBI" id="CHEBI:61977"/>
        <dbReference type="ChEBI" id="CHEBI:456216"/>
        <dbReference type="EC" id="2.7.11.1"/>
    </reaction>
</comment>
<evidence type="ECO:0000256" key="9">
    <source>
        <dbReference type="PROSITE-ProRule" id="PRU10141"/>
    </source>
</evidence>
<dbReference type="InterPro" id="IPR008271">
    <property type="entry name" value="Ser/Thr_kinase_AS"/>
</dbReference>
<keyword evidence="3" id="KW-0808">Transferase</keyword>
<keyword evidence="5" id="KW-0418">Kinase</keyword>
<evidence type="ECO:0000256" key="10">
    <source>
        <dbReference type="SAM" id="MobiDB-lite"/>
    </source>
</evidence>
<feature type="compositionally biased region" description="Low complexity" evidence="10">
    <location>
        <begin position="115"/>
        <end position="124"/>
    </location>
</feature>
<evidence type="ECO:0000256" key="2">
    <source>
        <dbReference type="ARBA" id="ARBA00022527"/>
    </source>
</evidence>
<evidence type="ECO:0000256" key="1">
    <source>
        <dbReference type="ARBA" id="ARBA00012513"/>
    </source>
</evidence>
<dbReference type="EC" id="2.7.11.1" evidence="1"/>
<protein>
    <recommendedName>
        <fullName evidence="1">non-specific serine/threonine protein kinase</fullName>
        <ecNumber evidence="1">2.7.11.1</ecNumber>
    </recommendedName>
</protein>
<evidence type="ECO:0000313" key="13">
    <source>
        <dbReference type="Proteomes" id="UP000650833"/>
    </source>
</evidence>
<evidence type="ECO:0000259" key="11">
    <source>
        <dbReference type="PROSITE" id="PS50011"/>
    </source>
</evidence>
<evidence type="ECO:0000256" key="3">
    <source>
        <dbReference type="ARBA" id="ARBA00022679"/>
    </source>
</evidence>
<reference evidence="12" key="1">
    <citation type="submission" date="2020-12" db="EMBL/GenBank/DDBJ databases">
        <title>Metabolic potential, ecology and presence of endohyphal bacteria is reflected in genomic diversity of Mucoromycotina.</title>
        <authorList>
            <person name="Muszewska A."/>
            <person name="Okrasinska A."/>
            <person name="Steczkiewicz K."/>
            <person name="Drgas O."/>
            <person name="Orlowska M."/>
            <person name="Perlinska-Lenart U."/>
            <person name="Aleksandrzak-Piekarczyk T."/>
            <person name="Szatraj K."/>
            <person name="Zielenkiewicz U."/>
            <person name="Pilsyk S."/>
            <person name="Malc E."/>
            <person name="Mieczkowski P."/>
            <person name="Kruszewska J.S."/>
            <person name="Biernat P."/>
            <person name="Pawlowska J."/>
        </authorList>
    </citation>
    <scope>NUCLEOTIDE SEQUENCE</scope>
    <source>
        <strain evidence="12">CBS 226.32</strain>
    </source>
</reference>
<dbReference type="PROSITE" id="PS50011">
    <property type="entry name" value="PROTEIN_KINASE_DOM"/>
    <property type="match status" value="1"/>
</dbReference>
<organism evidence="12 13">
    <name type="scientific">Mucor plumbeus</name>
    <dbReference type="NCBI Taxonomy" id="97098"/>
    <lineage>
        <taxon>Eukaryota</taxon>
        <taxon>Fungi</taxon>
        <taxon>Fungi incertae sedis</taxon>
        <taxon>Mucoromycota</taxon>
        <taxon>Mucoromycotina</taxon>
        <taxon>Mucoromycetes</taxon>
        <taxon>Mucorales</taxon>
        <taxon>Mucorineae</taxon>
        <taxon>Mucoraceae</taxon>
        <taxon>Mucor</taxon>
    </lineage>
</organism>
<dbReference type="AlphaFoldDB" id="A0A8H7V549"/>
<feature type="binding site" evidence="9">
    <location>
        <position position="285"/>
    </location>
    <ligand>
        <name>ATP</name>
        <dbReference type="ChEBI" id="CHEBI:30616"/>
    </ligand>
</feature>
<name>A0A8H7V549_9FUNG</name>
<dbReference type="PANTHER" id="PTHR24343">
    <property type="entry name" value="SERINE/THREONINE KINASE"/>
    <property type="match status" value="1"/>
</dbReference>
<dbReference type="CDD" id="cd13994">
    <property type="entry name" value="STKc_HAL4_like"/>
    <property type="match status" value="1"/>
</dbReference>
<feature type="region of interest" description="Disordered" evidence="10">
    <location>
        <begin position="190"/>
        <end position="212"/>
    </location>
</feature>
<evidence type="ECO:0000256" key="5">
    <source>
        <dbReference type="ARBA" id="ARBA00022777"/>
    </source>
</evidence>
<proteinExistence type="predicted"/>
<dbReference type="Proteomes" id="UP000650833">
    <property type="component" value="Unassembled WGS sequence"/>
</dbReference>
<dbReference type="InterPro" id="IPR011009">
    <property type="entry name" value="Kinase-like_dom_sf"/>
</dbReference>
<dbReference type="PANTHER" id="PTHR24343:SF137">
    <property type="entry name" value="SERINE_THREONINE-PROTEIN KINASE HRK1"/>
    <property type="match status" value="1"/>
</dbReference>
<dbReference type="OrthoDB" id="6513151at2759"/>
<evidence type="ECO:0000313" key="12">
    <source>
        <dbReference type="EMBL" id="KAG2203738.1"/>
    </source>
</evidence>
<comment type="catalytic activity">
    <reaction evidence="8">
        <text>L-seryl-[protein] + ATP = O-phospho-L-seryl-[protein] + ADP + H(+)</text>
        <dbReference type="Rhea" id="RHEA:17989"/>
        <dbReference type="Rhea" id="RHEA-COMP:9863"/>
        <dbReference type="Rhea" id="RHEA-COMP:11604"/>
        <dbReference type="ChEBI" id="CHEBI:15378"/>
        <dbReference type="ChEBI" id="CHEBI:29999"/>
        <dbReference type="ChEBI" id="CHEBI:30616"/>
        <dbReference type="ChEBI" id="CHEBI:83421"/>
        <dbReference type="ChEBI" id="CHEBI:456216"/>
        <dbReference type="EC" id="2.7.11.1"/>
    </reaction>
</comment>
<dbReference type="GO" id="GO:0004674">
    <property type="term" value="F:protein serine/threonine kinase activity"/>
    <property type="evidence" value="ECO:0007669"/>
    <property type="project" value="UniProtKB-KW"/>
</dbReference>
<dbReference type="Pfam" id="PF00069">
    <property type="entry name" value="Pkinase"/>
    <property type="match status" value="1"/>
</dbReference>
<dbReference type="InterPro" id="IPR017441">
    <property type="entry name" value="Protein_kinase_ATP_BS"/>
</dbReference>
<evidence type="ECO:0000256" key="7">
    <source>
        <dbReference type="ARBA" id="ARBA00047899"/>
    </source>
</evidence>
<gene>
    <name evidence="12" type="ORF">INT46_010672</name>
</gene>
<dbReference type="EMBL" id="JAEPRC010000217">
    <property type="protein sequence ID" value="KAG2203738.1"/>
    <property type="molecule type" value="Genomic_DNA"/>
</dbReference>
<comment type="caution">
    <text evidence="12">The sequence shown here is derived from an EMBL/GenBank/DDBJ whole genome shotgun (WGS) entry which is preliminary data.</text>
</comment>
<evidence type="ECO:0000256" key="6">
    <source>
        <dbReference type="ARBA" id="ARBA00022840"/>
    </source>
</evidence>